<organism evidence="1 2">
    <name type="scientific">Aspergillus pseudodeflectus</name>
    <dbReference type="NCBI Taxonomy" id="176178"/>
    <lineage>
        <taxon>Eukaryota</taxon>
        <taxon>Fungi</taxon>
        <taxon>Dikarya</taxon>
        <taxon>Ascomycota</taxon>
        <taxon>Pezizomycotina</taxon>
        <taxon>Eurotiomycetes</taxon>
        <taxon>Eurotiomycetidae</taxon>
        <taxon>Eurotiales</taxon>
        <taxon>Aspergillaceae</taxon>
        <taxon>Aspergillus</taxon>
        <taxon>Aspergillus subgen. Nidulantes</taxon>
    </lineage>
</organism>
<gene>
    <name evidence="1" type="ORF">BJX68DRAFT_268229</name>
</gene>
<comment type="caution">
    <text evidence="1">The sequence shown here is derived from an EMBL/GenBank/DDBJ whole genome shotgun (WGS) entry which is preliminary data.</text>
</comment>
<evidence type="ECO:0000313" key="2">
    <source>
        <dbReference type="Proteomes" id="UP001610444"/>
    </source>
</evidence>
<proteinExistence type="predicted"/>
<keyword evidence="2" id="KW-1185">Reference proteome</keyword>
<evidence type="ECO:0000313" key="1">
    <source>
        <dbReference type="EMBL" id="KAL2847362.1"/>
    </source>
</evidence>
<accession>A0ABR4K7T9</accession>
<sequence length="165" mass="18744">MDTKSQLQKIAQLKSSANLVLPEMDDSASEVSSPATVSKQACAPSRTDIPDFIFNNGLGRFDVRLAEEYVYADMPDLKTFEKLWTHLSWRWNKHWLKSPLTREEKAQVRVCISGLGKEMVEYRNTKERGVRSADRNDLFNRIAIVLNWVEGGTGGKLPLDWSGLE</sequence>
<dbReference type="Proteomes" id="UP001610444">
    <property type="component" value="Unassembled WGS sequence"/>
</dbReference>
<reference evidence="1 2" key="1">
    <citation type="submission" date="2024-07" db="EMBL/GenBank/DDBJ databases">
        <title>Section-level genome sequencing and comparative genomics of Aspergillus sections Usti and Cavernicolus.</title>
        <authorList>
            <consortium name="Lawrence Berkeley National Laboratory"/>
            <person name="Nybo J.L."/>
            <person name="Vesth T.C."/>
            <person name="Theobald S."/>
            <person name="Frisvad J.C."/>
            <person name="Larsen T.O."/>
            <person name="Kjaerboelling I."/>
            <person name="Rothschild-Mancinelli K."/>
            <person name="Lyhne E.K."/>
            <person name="Kogle M.E."/>
            <person name="Barry K."/>
            <person name="Clum A."/>
            <person name="Na H."/>
            <person name="Ledsgaard L."/>
            <person name="Lin J."/>
            <person name="Lipzen A."/>
            <person name="Kuo A."/>
            <person name="Riley R."/>
            <person name="Mondo S."/>
            <person name="LaButti K."/>
            <person name="Haridas S."/>
            <person name="Pangalinan J."/>
            <person name="Salamov A.A."/>
            <person name="Simmons B.A."/>
            <person name="Magnuson J.K."/>
            <person name="Chen J."/>
            <person name="Drula E."/>
            <person name="Henrissat B."/>
            <person name="Wiebenga A."/>
            <person name="Lubbers R.J."/>
            <person name="Gomes A.C."/>
            <person name="Macurrencykelacurrency M.R."/>
            <person name="Stajich J."/>
            <person name="Grigoriev I.V."/>
            <person name="Mortensen U.H."/>
            <person name="De vries R.P."/>
            <person name="Baker S.E."/>
            <person name="Andersen M.R."/>
        </authorList>
    </citation>
    <scope>NUCLEOTIDE SEQUENCE [LARGE SCALE GENOMIC DNA]</scope>
    <source>
        <strain evidence="1 2">CBS 756.74</strain>
    </source>
</reference>
<dbReference type="EMBL" id="JBFXLR010000029">
    <property type="protein sequence ID" value="KAL2847362.1"/>
    <property type="molecule type" value="Genomic_DNA"/>
</dbReference>
<dbReference type="GeneID" id="98161187"/>
<protein>
    <submittedName>
        <fullName evidence="1">Uncharacterized protein</fullName>
    </submittedName>
</protein>
<dbReference type="RefSeq" id="XP_070897685.1">
    <property type="nucleotide sequence ID" value="XM_071046023.1"/>
</dbReference>
<name>A0ABR4K7T9_9EURO</name>